<keyword evidence="10" id="KW-1185">Reference proteome</keyword>
<evidence type="ECO:0000256" key="3">
    <source>
        <dbReference type="ARBA" id="ARBA00022553"/>
    </source>
</evidence>
<accession>A0ABV7CZP1</accession>
<feature type="transmembrane region" description="Helical" evidence="7">
    <location>
        <begin position="254"/>
        <end position="270"/>
    </location>
</feature>
<evidence type="ECO:0000256" key="7">
    <source>
        <dbReference type="SAM" id="Phobius"/>
    </source>
</evidence>
<evidence type="ECO:0000313" key="9">
    <source>
        <dbReference type="EMBL" id="MFC3050358.1"/>
    </source>
</evidence>
<evidence type="ECO:0000256" key="2">
    <source>
        <dbReference type="ARBA" id="ARBA00012438"/>
    </source>
</evidence>
<feature type="transmembrane region" description="Helical" evidence="7">
    <location>
        <begin position="379"/>
        <end position="401"/>
    </location>
</feature>
<comment type="catalytic activity">
    <reaction evidence="1">
        <text>ATP + protein L-histidine = ADP + protein N-phospho-L-histidine.</text>
        <dbReference type="EC" id="2.7.13.3"/>
    </reaction>
</comment>
<feature type="transmembrane region" description="Helical" evidence="7">
    <location>
        <begin position="222"/>
        <end position="242"/>
    </location>
</feature>
<dbReference type="SMART" id="SM00388">
    <property type="entry name" value="HisKA"/>
    <property type="match status" value="1"/>
</dbReference>
<reference evidence="10" key="1">
    <citation type="journal article" date="2019" name="Int. J. Syst. Evol. Microbiol.">
        <title>The Global Catalogue of Microorganisms (GCM) 10K type strain sequencing project: providing services to taxonomists for standard genome sequencing and annotation.</title>
        <authorList>
            <consortium name="The Broad Institute Genomics Platform"/>
            <consortium name="The Broad Institute Genome Sequencing Center for Infectious Disease"/>
            <person name="Wu L."/>
            <person name="Ma J."/>
        </authorList>
    </citation>
    <scope>NUCLEOTIDE SEQUENCE [LARGE SCALE GENOMIC DNA]</scope>
    <source>
        <strain evidence="10">KCTC 62164</strain>
    </source>
</reference>
<feature type="transmembrane region" description="Helical" evidence="7">
    <location>
        <begin position="407"/>
        <end position="424"/>
    </location>
</feature>
<gene>
    <name evidence="9" type="ORF">ACFOKA_00415</name>
</gene>
<keyword evidence="6" id="KW-0902">Two-component regulatory system</keyword>
<dbReference type="SUPFAM" id="SSF47384">
    <property type="entry name" value="Homodimeric domain of signal transducing histidine kinase"/>
    <property type="match status" value="1"/>
</dbReference>
<keyword evidence="3" id="KW-0597">Phosphoprotein</keyword>
<evidence type="ECO:0000259" key="8">
    <source>
        <dbReference type="PROSITE" id="PS50109"/>
    </source>
</evidence>
<dbReference type="Gene3D" id="1.10.287.130">
    <property type="match status" value="1"/>
</dbReference>
<dbReference type="EMBL" id="JBHRSL010000001">
    <property type="protein sequence ID" value="MFC3050358.1"/>
    <property type="molecule type" value="Genomic_DNA"/>
</dbReference>
<dbReference type="InterPro" id="IPR036097">
    <property type="entry name" value="HisK_dim/P_sf"/>
</dbReference>
<feature type="transmembrane region" description="Helical" evidence="7">
    <location>
        <begin position="320"/>
        <end position="338"/>
    </location>
</feature>
<organism evidence="9 10">
    <name type="scientific">Kordiimonas pumila</name>
    <dbReference type="NCBI Taxonomy" id="2161677"/>
    <lineage>
        <taxon>Bacteria</taxon>
        <taxon>Pseudomonadati</taxon>
        <taxon>Pseudomonadota</taxon>
        <taxon>Alphaproteobacteria</taxon>
        <taxon>Kordiimonadales</taxon>
        <taxon>Kordiimonadaceae</taxon>
        <taxon>Kordiimonas</taxon>
    </lineage>
</organism>
<dbReference type="SMART" id="SM00387">
    <property type="entry name" value="HATPase_c"/>
    <property type="match status" value="1"/>
</dbReference>
<feature type="transmembrane region" description="Helical" evidence="7">
    <location>
        <begin position="350"/>
        <end position="370"/>
    </location>
</feature>
<dbReference type="PRINTS" id="PR00344">
    <property type="entry name" value="BCTRLSENSOR"/>
</dbReference>
<proteinExistence type="predicted"/>
<dbReference type="EC" id="2.7.13.3" evidence="2"/>
<dbReference type="InterPro" id="IPR003661">
    <property type="entry name" value="HisK_dim/P_dom"/>
</dbReference>
<dbReference type="PANTHER" id="PTHR43711:SF26">
    <property type="entry name" value="SENSOR HISTIDINE KINASE RCSC"/>
    <property type="match status" value="1"/>
</dbReference>
<feature type="transmembrane region" description="Helical" evidence="7">
    <location>
        <begin position="290"/>
        <end position="308"/>
    </location>
</feature>
<protein>
    <recommendedName>
        <fullName evidence="2">histidine kinase</fullName>
        <ecNumber evidence="2">2.7.13.3</ecNumber>
    </recommendedName>
</protein>
<evidence type="ECO:0000256" key="4">
    <source>
        <dbReference type="ARBA" id="ARBA00022679"/>
    </source>
</evidence>
<keyword evidence="4" id="KW-0808">Transferase</keyword>
<dbReference type="Pfam" id="PF00512">
    <property type="entry name" value="HisKA"/>
    <property type="match status" value="1"/>
</dbReference>
<keyword evidence="5 9" id="KW-0418">Kinase</keyword>
<feature type="domain" description="Histidine kinase" evidence="8">
    <location>
        <begin position="475"/>
        <end position="695"/>
    </location>
</feature>
<dbReference type="InterPro" id="IPR036890">
    <property type="entry name" value="HATPase_C_sf"/>
</dbReference>
<evidence type="ECO:0000313" key="10">
    <source>
        <dbReference type="Proteomes" id="UP001595444"/>
    </source>
</evidence>
<dbReference type="Gene3D" id="3.30.565.10">
    <property type="entry name" value="Histidine kinase-like ATPase, C-terminal domain"/>
    <property type="match status" value="1"/>
</dbReference>
<keyword evidence="7" id="KW-0812">Transmembrane</keyword>
<sequence>MMYYRQVCPTLFHVFWAVFLNSIICLSASAENARPLDQVDLSAWSFEDDGKELLKYGWSVYRGHILSPHLIAEKGCAIIGGGQTLNSEQVVPPDLWGSVFTTSLKTGHGKATYCLNLALPDDGAFHAVRMGTLRSVSAIYAVYTTSDGRQMVSLLHKNGDPKLEGYQFVGNPAPPLITLPYGVQALTLVVQVSNNIHKQGGMVEVPIIGLKWQLEAGQNREAALPSALVILLLIFSVAAYVVGRRYVDSLGHNIFAFLTFASALRALFVSDVVWDYFPAFPLERKYDLEYLSLFLIGPAYYAFIMYLFRGRKLLKPDIALYGAAFLLALYALFIGPLLPPGSITLLREFIQILWVFIGLSVALVVARSFFVNPEQYKEALFVITAAVVTIAYELLSVTGVISLSLEWSQFIVILVLLMHARAFVIKSRRVERERDDLTNRLQTVNEDLKQRAVYLDFALMRAEEASQAKSEFLASVSHELRTPLNAIIGFSELMMREVFGSIGNKRYKSYAGDIHDSGVHLLSLVNDILDLSRIEAGTDHLNEELINVPNAANSILKILKPHAQKSNVTFLLDTKDPLPELYADERKLKQIFINLVNNAIKFNVPDGLITIKISATKKGMTIEVKDTGIGIAEKDIPLVLTRFGQVDSKLNKKYAGVGIGLPLTQALVRQHGGELSIKSKVGEGTSVIIQFPPHRCIY</sequence>
<dbReference type="CDD" id="cd00082">
    <property type="entry name" value="HisKA"/>
    <property type="match status" value="1"/>
</dbReference>
<name>A0ABV7CZP1_9PROT</name>
<dbReference type="InterPro" id="IPR050736">
    <property type="entry name" value="Sensor_HK_Regulatory"/>
</dbReference>
<evidence type="ECO:0000256" key="1">
    <source>
        <dbReference type="ARBA" id="ARBA00000085"/>
    </source>
</evidence>
<dbReference type="Proteomes" id="UP001595444">
    <property type="component" value="Unassembled WGS sequence"/>
</dbReference>
<evidence type="ECO:0000256" key="5">
    <source>
        <dbReference type="ARBA" id="ARBA00022777"/>
    </source>
</evidence>
<dbReference type="RefSeq" id="WP_194214755.1">
    <property type="nucleotide sequence ID" value="NZ_CP061205.1"/>
</dbReference>
<dbReference type="PROSITE" id="PS50109">
    <property type="entry name" value="HIS_KIN"/>
    <property type="match status" value="1"/>
</dbReference>
<dbReference type="PANTHER" id="PTHR43711">
    <property type="entry name" value="TWO-COMPONENT HISTIDINE KINASE"/>
    <property type="match status" value="1"/>
</dbReference>
<dbReference type="SUPFAM" id="SSF55874">
    <property type="entry name" value="ATPase domain of HSP90 chaperone/DNA topoisomerase II/histidine kinase"/>
    <property type="match status" value="1"/>
</dbReference>
<dbReference type="InterPro" id="IPR005467">
    <property type="entry name" value="His_kinase_dom"/>
</dbReference>
<evidence type="ECO:0000256" key="6">
    <source>
        <dbReference type="ARBA" id="ARBA00023012"/>
    </source>
</evidence>
<comment type="caution">
    <text evidence="9">The sequence shown here is derived from an EMBL/GenBank/DDBJ whole genome shotgun (WGS) entry which is preliminary data.</text>
</comment>
<keyword evidence="7" id="KW-1133">Transmembrane helix</keyword>
<dbReference type="InterPro" id="IPR003594">
    <property type="entry name" value="HATPase_dom"/>
</dbReference>
<dbReference type="InterPro" id="IPR004358">
    <property type="entry name" value="Sig_transdc_His_kin-like_C"/>
</dbReference>
<dbReference type="GO" id="GO:0016301">
    <property type="term" value="F:kinase activity"/>
    <property type="evidence" value="ECO:0007669"/>
    <property type="project" value="UniProtKB-KW"/>
</dbReference>
<dbReference type="Pfam" id="PF02518">
    <property type="entry name" value="HATPase_c"/>
    <property type="match status" value="1"/>
</dbReference>
<keyword evidence="7" id="KW-0472">Membrane</keyword>